<dbReference type="InterPro" id="IPR058543">
    <property type="entry name" value="Beta-prop_RSE1/DDB1/CPSF1_2nd"/>
</dbReference>
<reference evidence="7 8" key="1">
    <citation type="journal article" date="2019" name="New Phytol.">
        <title>Comparative genomics reveals unique wood-decay strategies and fruiting body development in the Schizophyllaceae.</title>
        <authorList>
            <person name="Almasi E."/>
            <person name="Sahu N."/>
            <person name="Krizsan K."/>
            <person name="Balint B."/>
            <person name="Kovacs G.M."/>
            <person name="Kiss B."/>
            <person name="Cseklye J."/>
            <person name="Drula E."/>
            <person name="Henrissat B."/>
            <person name="Nagy I."/>
            <person name="Chovatia M."/>
            <person name="Adam C."/>
            <person name="LaButti K."/>
            <person name="Lipzen A."/>
            <person name="Riley R."/>
            <person name="Grigoriev I.V."/>
            <person name="Nagy L.G."/>
        </authorList>
    </citation>
    <scope>NUCLEOTIDE SEQUENCE [LARGE SCALE GENOMIC DNA]</scope>
    <source>
        <strain evidence="7 8">NL-1724</strain>
    </source>
</reference>
<protein>
    <submittedName>
        <fullName evidence="7">Mono-functional DNA-alkylating methyl methanesulfonate N-term-domain-containing protein</fullName>
    </submittedName>
</protein>
<dbReference type="InterPro" id="IPR004871">
    <property type="entry name" value="RSE1/DDB1/CPSF1_C"/>
</dbReference>
<dbReference type="GO" id="GO:0003676">
    <property type="term" value="F:nucleic acid binding"/>
    <property type="evidence" value="ECO:0007669"/>
    <property type="project" value="InterPro"/>
</dbReference>
<keyword evidence="2" id="KW-0539">Nucleus</keyword>
<dbReference type="Proteomes" id="UP000320762">
    <property type="component" value="Unassembled WGS sequence"/>
</dbReference>
<feature type="region of interest" description="Disordered" evidence="3">
    <location>
        <begin position="263"/>
        <end position="298"/>
    </location>
</feature>
<dbReference type="Gene3D" id="1.10.150.910">
    <property type="match status" value="1"/>
</dbReference>
<dbReference type="InterPro" id="IPR015943">
    <property type="entry name" value="WD40/YVTN_repeat-like_dom_sf"/>
</dbReference>
<evidence type="ECO:0000259" key="6">
    <source>
        <dbReference type="Pfam" id="PF23726"/>
    </source>
</evidence>
<dbReference type="Pfam" id="PF10433">
    <property type="entry name" value="Beta-prop_RSE1_1st"/>
    <property type="match status" value="1"/>
</dbReference>
<dbReference type="Pfam" id="PF03178">
    <property type="entry name" value="CPSF_A"/>
    <property type="match status" value="1"/>
</dbReference>
<dbReference type="OrthoDB" id="433457at2759"/>
<comment type="caution">
    <text evidence="7">The sequence shown here is derived from an EMBL/GenBank/DDBJ whole genome shotgun (WGS) entry which is preliminary data.</text>
</comment>
<evidence type="ECO:0000256" key="1">
    <source>
        <dbReference type="ARBA" id="ARBA00004123"/>
    </source>
</evidence>
<feature type="region of interest" description="Disordered" evidence="3">
    <location>
        <begin position="1190"/>
        <end position="1212"/>
    </location>
</feature>
<dbReference type="EMBL" id="VDMD01000018">
    <property type="protein sequence ID" value="TRM61119.1"/>
    <property type="molecule type" value="Genomic_DNA"/>
</dbReference>
<name>A0A550C8L2_9AGAR</name>
<evidence type="ECO:0000256" key="3">
    <source>
        <dbReference type="SAM" id="MobiDB-lite"/>
    </source>
</evidence>
<feature type="domain" description="RSE1/DDB1/CPSF1 C-terminal" evidence="4">
    <location>
        <begin position="886"/>
        <end position="1227"/>
    </location>
</feature>
<feature type="domain" description="RSE1/DDB1/CPSF1 first beta-propeller" evidence="5">
    <location>
        <begin position="13"/>
        <end position="380"/>
    </location>
</feature>
<feature type="domain" description="RSE1/DDB1/CPSF1 second beta-propeller" evidence="6">
    <location>
        <begin position="501"/>
        <end position="823"/>
    </location>
</feature>
<evidence type="ECO:0000313" key="8">
    <source>
        <dbReference type="Proteomes" id="UP000320762"/>
    </source>
</evidence>
<gene>
    <name evidence="7" type="ORF">BD626DRAFT_571149</name>
</gene>
<evidence type="ECO:0000259" key="5">
    <source>
        <dbReference type="Pfam" id="PF10433"/>
    </source>
</evidence>
<evidence type="ECO:0000256" key="2">
    <source>
        <dbReference type="ARBA" id="ARBA00023242"/>
    </source>
</evidence>
<comment type="subcellular location">
    <subcellularLocation>
        <location evidence="1">Nucleus</location>
    </subcellularLocation>
</comment>
<sequence length="1267" mass="137850">MKVVTTFHAPSSVISSVKCKLVPGDVEHLIVAKMTRLEVFSIQEDGLRAECDLDVWGSICSVKAVRRLTEDCSRLVVMLDHPQPELLFMDYKGAKLTLATAVELSTSNALQRPAEFCMDFFVSEEGSRIVASAYAGKLKVICLEDGLPTQLGFDASAYENNILALCFLPGVEKSIAILHTDAAQRVRLVARDLDVEEYEISAKPSLELPPVALNNSYFRRPDSDPTFLLPVPEQTQFRGGVLIVGGKRLLLYERADDKARVRHGKKRDTLEERLEKGNAKAKREAMDKQNERDLRKRKPRASVDWPWSAVAVCEAVSDTSFLIGDAYGRLAIVHLDLRDIAPCLVLVPLGTTSPPKSITHLSGSKVYIGSHFGDAQLIDVNIATVDGSPVPILKGLPTVRPDELDGVGPPTTFSDPTQDLPDLAKANKGKIIQTSGSYVSVDQTYTNIAPIEDAVLVDIDGSGQPQIVTCSGGYGAGRLHVVRNGADFQVLANAGDASAAHVSGIWPLKNMYDDVEHSHFMMDTPDGTQLFHIDSSSAQPTFTYESPADAGFLSERTLAVGNVRTAPSYGDSPVVVQVTTKVVHACEYKMELVGYCGLMGDDKTDTPTAACVAESQIFVAYPGGTLSYLMIEAQGEEYKLKLVARLPLRVGSEIAAISAIPPEPKHGKIPKQSSRIAVAYWDTRAIDIFRLKKSGNTIIAECIHTTDPLPALVRDLTVQHFRPKDGERHPPYLFAALADGTVVTYALRDGVTGDRKIVSLGDTPVSLTVYSGADGESAVFAAGQHAAVWSWEKQRLHHAAVLFRDVSAVAPLHTSHFKNALLLTGPAGLTIGCVREVDKMHIRTVPLDGYTPAGIAHDAKNKVFGVVASYTPPEPVGTDAEPMISSAFILFDDSTLQELQRHTYPEGTIPTAITLVPNDGSEETYFCVATYDPSAAQSGRRDASNSNRAPPNSGKIYLLGIARTSLSGAAGAQITVRVEREVISYVMQLTTVKGIIAAAVESAVIFFRPEIVNISSSSWALHKVGEWNHNFVVRTLAAKDDHLAIGDQMHSISIVKVSLSSNETAKLELISSDYSPLFPSSLELGENKSVITANVDLNLCAFSSTTPSLSGREVLERDGAFHLGEYVNKFIRGSLMPTETANARLRPSYVFFTSVGRIGVIMDIHGDPRLFTDLERNMAYVFRGVGVEHGPHEDHSKHRAPKNSTRGSDAEKSARGFVDGDFIEQLLLHPQDNDKIRRILGGANEFEVIHYSVDQIRYQLESLQSLH</sequence>
<dbReference type="AlphaFoldDB" id="A0A550C8L2"/>
<keyword evidence="8" id="KW-1185">Reference proteome</keyword>
<dbReference type="GO" id="GO:0005634">
    <property type="term" value="C:nucleus"/>
    <property type="evidence" value="ECO:0007669"/>
    <property type="project" value="UniProtKB-SubCell"/>
</dbReference>
<evidence type="ECO:0000259" key="4">
    <source>
        <dbReference type="Pfam" id="PF03178"/>
    </source>
</evidence>
<dbReference type="STRING" id="97359.A0A550C8L2"/>
<accession>A0A550C8L2</accession>
<organism evidence="7 8">
    <name type="scientific">Schizophyllum amplum</name>
    <dbReference type="NCBI Taxonomy" id="97359"/>
    <lineage>
        <taxon>Eukaryota</taxon>
        <taxon>Fungi</taxon>
        <taxon>Dikarya</taxon>
        <taxon>Basidiomycota</taxon>
        <taxon>Agaricomycotina</taxon>
        <taxon>Agaricomycetes</taxon>
        <taxon>Agaricomycetidae</taxon>
        <taxon>Agaricales</taxon>
        <taxon>Schizophyllaceae</taxon>
        <taxon>Schizophyllum</taxon>
    </lineage>
</organism>
<dbReference type="InterPro" id="IPR018846">
    <property type="entry name" value="Beta-prop_RSE1/DDB1/CPSF1_1st"/>
</dbReference>
<dbReference type="Gene3D" id="2.130.10.10">
    <property type="entry name" value="YVTN repeat-like/Quinoprotein amine dehydrogenase"/>
    <property type="match status" value="3"/>
</dbReference>
<proteinExistence type="predicted"/>
<feature type="compositionally biased region" description="Basic and acidic residues" evidence="3">
    <location>
        <begin position="267"/>
        <end position="294"/>
    </location>
</feature>
<dbReference type="InterPro" id="IPR011048">
    <property type="entry name" value="Haem_d1_sf"/>
</dbReference>
<dbReference type="SUPFAM" id="SSF51004">
    <property type="entry name" value="C-terminal (heme d1) domain of cytochrome cd1-nitrite reductase"/>
    <property type="match status" value="1"/>
</dbReference>
<dbReference type="PANTHER" id="PTHR10644">
    <property type="entry name" value="DNA REPAIR/RNA PROCESSING CPSF FAMILY"/>
    <property type="match status" value="1"/>
</dbReference>
<evidence type="ECO:0000313" key="7">
    <source>
        <dbReference type="EMBL" id="TRM61119.1"/>
    </source>
</evidence>
<dbReference type="InterPro" id="IPR050358">
    <property type="entry name" value="RSE1/DDB1/CFT1"/>
</dbReference>
<dbReference type="Pfam" id="PF23726">
    <property type="entry name" value="Beta-prop_RSE1_2nd"/>
    <property type="match status" value="1"/>
</dbReference>